<dbReference type="SUPFAM" id="SSF53807">
    <property type="entry name" value="Helical backbone' metal receptor"/>
    <property type="match status" value="1"/>
</dbReference>
<evidence type="ECO:0000256" key="2">
    <source>
        <dbReference type="SAM" id="MobiDB-lite"/>
    </source>
</evidence>
<dbReference type="NCBIfam" id="NF038402">
    <property type="entry name" value="TroA_like"/>
    <property type="match status" value="1"/>
</dbReference>
<name>A0A5J6V5I6_9MICO</name>
<evidence type="ECO:0000256" key="1">
    <source>
        <dbReference type="ARBA" id="ARBA00008814"/>
    </source>
</evidence>
<gene>
    <name evidence="3" type="ORF">FY030_05660</name>
</gene>
<dbReference type="EMBL" id="CP044427">
    <property type="protein sequence ID" value="QFG68272.1"/>
    <property type="molecule type" value="Genomic_DNA"/>
</dbReference>
<accession>A0A5J6V5I6</accession>
<reference evidence="3 4" key="1">
    <citation type="submission" date="2019-09" db="EMBL/GenBank/DDBJ databases">
        <title>Serinicoccus pratensis sp. nov., isolated from meadow soil.</title>
        <authorList>
            <person name="Zhang W."/>
        </authorList>
    </citation>
    <scope>NUCLEOTIDE SEQUENCE [LARGE SCALE GENOMIC DNA]</scope>
    <source>
        <strain evidence="3 4">W204</strain>
    </source>
</reference>
<evidence type="ECO:0000313" key="4">
    <source>
        <dbReference type="Proteomes" id="UP000326546"/>
    </source>
</evidence>
<protein>
    <submittedName>
        <fullName evidence="3">Cobalamin-binding protein</fullName>
    </submittedName>
</protein>
<evidence type="ECO:0000313" key="3">
    <source>
        <dbReference type="EMBL" id="QFG68272.1"/>
    </source>
</evidence>
<dbReference type="RefSeq" id="WP_158060660.1">
    <property type="nucleotide sequence ID" value="NZ_CP044427.1"/>
</dbReference>
<dbReference type="InterPro" id="IPR054828">
    <property type="entry name" value="Vit_B12_bind_prot"/>
</dbReference>
<dbReference type="Gene3D" id="3.40.50.1980">
    <property type="entry name" value="Nitrogenase molybdenum iron protein domain"/>
    <property type="match status" value="2"/>
</dbReference>
<comment type="similarity">
    <text evidence="1">Belongs to the bacterial solute-binding protein 8 family.</text>
</comment>
<dbReference type="AlphaFoldDB" id="A0A5J6V5I6"/>
<dbReference type="KEGG" id="serw:FY030_05660"/>
<proteinExistence type="inferred from homology"/>
<dbReference type="Proteomes" id="UP000326546">
    <property type="component" value="Chromosome"/>
</dbReference>
<feature type="region of interest" description="Disordered" evidence="2">
    <location>
        <begin position="197"/>
        <end position="220"/>
    </location>
</feature>
<dbReference type="OrthoDB" id="9816357at2"/>
<keyword evidence="4" id="KW-1185">Reference proteome</keyword>
<sequence>MAPAAAHQPLGSSRTVTDDLGTAVTLPAGPVTRVVSLVPSLTEALAATRRGALIGATDWCTHPADLDVPRVRGTKNPDRRAIESLAPELVVCVQEENRELDVRRLREAGVPVWVGVVESVDDALRVLRTLLTQVLGWDEPGWLTEVERLWGPDDGPRPMRRHVAVPIWRDPWMVVGPDTYTSDLLRVLGLDNVFAGPRSTGGSGRSTGDNGADPDGQVSRYPSVTVDQIDASGADVVLLPDEPYVFTDDDGPEAFTRTPTRLVSGRLLTWYGPAMLEAHQELSALDG</sequence>
<dbReference type="PANTHER" id="PTHR30535">
    <property type="entry name" value="VITAMIN B12-BINDING PROTEIN"/>
    <property type="match status" value="1"/>
</dbReference>
<dbReference type="InterPro" id="IPR050902">
    <property type="entry name" value="ABC_Transporter_SBP"/>
</dbReference>
<organism evidence="3 4">
    <name type="scientific">Ornithinimicrobium pratense</name>
    <dbReference type="NCBI Taxonomy" id="2593973"/>
    <lineage>
        <taxon>Bacteria</taxon>
        <taxon>Bacillati</taxon>
        <taxon>Actinomycetota</taxon>
        <taxon>Actinomycetes</taxon>
        <taxon>Micrococcales</taxon>
        <taxon>Ornithinimicrobiaceae</taxon>
        <taxon>Ornithinimicrobium</taxon>
    </lineage>
</organism>
<dbReference type="PANTHER" id="PTHR30535:SF35">
    <property type="entry name" value="PERIPLASMIC BINDING PROTEIN"/>
    <property type="match status" value="1"/>
</dbReference>